<proteinExistence type="predicted"/>
<accession>A0ABS2SRJ0</accession>
<comment type="caution">
    <text evidence="2">The sequence shown here is derived from an EMBL/GenBank/DDBJ whole genome shotgun (WGS) entry which is preliminary data.</text>
</comment>
<dbReference type="Proteomes" id="UP001179280">
    <property type="component" value="Unassembled WGS sequence"/>
</dbReference>
<feature type="region of interest" description="Disordered" evidence="1">
    <location>
        <begin position="125"/>
        <end position="188"/>
    </location>
</feature>
<gene>
    <name evidence="2" type="ORF">JOC54_001347</name>
</gene>
<evidence type="ECO:0008006" key="4">
    <source>
        <dbReference type="Google" id="ProtNLM"/>
    </source>
</evidence>
<keyword evidence="3" id="KW-1185">Reference proteome</keyword>
<dbReference type="InterPro" id="IPR025571">
    <property type="entry name" value="YqfQ"/>
</dbReference>
<sequence>MQPYLGPPSSPIPMQPMISGSSRLLGSSAPMMQAGASSFMPGQVANMATSRAGGGLLARLLGGSGFASGSFGGGGLSGGGLNLTTILNHTQRVMGITQQVAPMVQQYGPFVKNVPTLWKMMRSMKSPKPSSFNQSTQAVSNTDQIKEEKTVQTNELATEIPTPTTISTLPKPNKEPARTGMSVPKLYV</sequence>
<reference evidence="2" key="1">
    <citation type="submission" date="2021-01" db="EMBL/GenBank/DDBJ databases">
        <title>Genomic Encyclopedia of Type Strains, Phase IV (KMG-IV): sequencing the most valuable type-strain genomes for metagenomic binning, comparative biology and taxonomic classification.</title>
        <authorList>
            <person name="Goeker M."/>
        </authorList>
    </citation>
    <scope>NUCLEOTIDE SEQUENCE</scope>
    <source>
        <strain evidence="2">DSM 21943</strain>
    </source>
</reference>
<protein>
    <recommendedName>
        <fullName evidence="4">YqfQ-like protein</fullName>
    </recommendedName>
</protein>
<evidence type="ECO:0000256" key="1">
    <source>
        <dbReference type="SAM" id="MobiDB-lite"/>
    </source>
</evidence>
<feature type="compositionally biased region" description="Polar residues" evidence="1">
    <location>
        <begin position="132"/>
        <end position="143"/>
    </location>
</feature>
<evidence type="ECO:0000313" key="2">
    <source>
        <dbReference type="EMBL" id="MBM7838116.1"/>
    </source>
</evidence>
<organism evidence="2 3">
    <name type="scientific">Shouchella xiaoxiensis</name>
    <dbReference type="NCBI Taxonomy" id="766895"/>
    <lineage>
        <taxon>Bacteria</taxon>
        <taxon>Bacillati</taxon>
        <taxon>Bacillota</taxon>
        <taxon>Bacilli</taxon>
        <taxon>Bacillales</taxon>
        <taxon>Bacillaceae</taxon>
        <taxon>Shouchella</taxon>
    </lineage>
</organism>
<dbReference type="RefSeq" id="WP_204465251.1">
    <property type="nucleotide sequence ID" value="NZ_JAFBCV010000003.1"/>
</dbReference>
<dbReference type="Pfam" id="PF14181">
    <property type="entry name" value="YqfQ"/>
    <property type="match status" value="1"/>
</dbReference>
<dbReference type="EMBL" id="JAFBCV010000003">
    <property type="protein sequence ID" value="MBM7838116.1"/>
    <property type="molecule type" value="Genomic_DNA"/>
</dbReference>
<feature type="compositionally biased region" description="Polar residues" evidence="1">
    <location>
        <begin position="151"/>
        <end position="170"/>
    </location>
</feature>
<name>A0ABS2SRJ0_9BACI</name>
<evidence type="ECO:0000313" key="3">
    <source>
        <dbReference type="Proteomes" id="UP001179280"/>
    </source>
</evidence>